<dbReference type="InterPro" id="IPR027806">
    <property type="entry name" value="HARBI1_dom"/>
</dbReference>
<reference evidence="5" key="1">
    <citation type="submission" date="2025-08" db="UniProtKB">
        <authorList>
            <consortium name="Ensembl"/>
        </authorList>
    </citation>
    <scope>IDENTIFICATION</scope>
</reference>
<organism evidence="5 6">
    <name type="scientific">Fundulus heteroclitus</name>
    <name type="common">Killifish</name>
    <name type="synonym">Mummichog</name>
    <dbReference type="NCBI Taxonomy" id="8078"/>
    <lineage>
        <taxon>Eukaryota</taxon>
        <taxon>Metazoa</taxon>
        <taxon>Chordata</taxon>
        <taxon>Craniata</taxon>
        <taxon>Vertebrata</taxon>
        <taxon>Euteleostomi</taxon>
        <taxon>Actinopterygii</taxon>
        <taxon>Neopterygii</taxon>
        <taxon>Teleostei</taxon>
        <taxon>Neoteleostei</taxon>
        <taxon>Acanthomorphata</taxon>
        <taxon>Ovalentaria</taxon>
        <taxon>Atherinomorphae</taxon>
        <taxon>Cyprinodontiformes</taxon>
        <taxon>Fundulidae</taxon>
        <taxon>Fundulus</taxon>
    </lineage>
</organism>
<evidence type="ECO:0000313" key="6">
    <source>
        <dbReference type="Proteomes" id="UP000265000"/>
    </source>
</evidence>
<keyword evidence="2" id="KW-0479">Metal-binding</keyword>
<feature type="domain" description="DDE Tnp4" evidence="3">
    <location>
        <begin position="193"/>
        <end position="361"/>
    </location>
</feature>
<dbReference type="PANTHER" id="PTHR23080">
    <property type="entry name" value="THAP DOMAIN PROTEIN"/>
    <property type="match status" value="1"/>
</dbReference>
<evidence type="ECO:0000259" key="3">
    <source>
        <dbReference type="Pfam" id="PF13359"/>
    </source>
</evidence>
<dbReference type="PANTHER" id="PTHR23080:SF144">
    <property type="entry name" value="SPINDLE AND KINETOCHORE ASSOCIATED COMPLEX SUBUNIT 3"/>
    <property type="match status" value="1"/>
</dbReference>
<dbReference type="Pfam" id="PF13613">
    <property type="entry name" value="HTH_Tnp_4"/>
    <property type="match status" value="1"/>
</dbReference>
<evidence type="ECO:0008006" key="7">
    <source>
        <dbReference type="Google" id="ProtNLM"/>
    </source>
</evidence>
<dbReference type="GeneTree" id="ENSGT00940000164249"/>
<protein>
    <recommendedName>
        <fullName evidence="7">DDE Tnp4 domain-containing protein</fullName>
    </recommendedName>
</protein>
<accession>A0A3Q2QJ57</accession>
<evidence type="ECO:0000259" key="4">
    <source>
        <dbReference type="Pfam" id="PF13613"/>
    </source>
</evidence>
<keyword evidence="6" id="KW-1185">Reference proteome</keyword>
<feature type="domain" description="Transposase Helix-turn-helix" evidence="4">
    <location>
        <begin position="113"/>
        <end position="162"/>
    </location>
</feature>
<dbReference type="InterPro" id="IPR027805">
    <property type="entry name" value="Transposase_HTH_dom"/>
</dbReference>
<dbReference type="GO" id="GO:0046872">
    <property type="term" value="F:metal ion binding"/>
    <property type="evidence" value="ECO:0007669"/>
    <property type="project" value="UniProtKB-KW"/>
</dbReference>
<reference evidence="5" key="2">
    <citation type="submission" date="2025-09" db="UniProtKB">
        <authorList>
            <consortium name="Ensembl"/>
        </authorList>
    </citation>
    <scope>IDENTIFICATION</scope>
</reference>
<evidence type="ECO:0000313" key="5">
    <source>
        <dbReference type="Ensembl" id="ENSFHEP00000027376.1"/>
    </source>
</evidence>
<dbReference type="Pfam" id="PF13359">
    <property type="entry name" value="DDE_Tnp_4"/>
    <property type="match status" value="1"/>
</dbReference>
<evidence type="ECO:0000256" key="1">
    <source>
        <dbReference type="ARBA" id="ARBA00001968"/>
    </source>
</evidence>
<dbReference type="Proteomes" id="UP000265000">
    <property type="component" value="Unplaced"/>
</dbReference>
<evidence type="ECO:0000256" key="2">
    <source>
        <dbReference type="ARBA" id="ARBA00022723"/>
    </source>
</evidence>
<proteinExistence type="predicted"/>
<name>A0A3Q2QJ57_FUNHE</name>
<sequence length="368" mass="41842">MVLFRFSNSFDRHMIFCSVSFKIVYDYMVGCQHFRFVKVAECDSCQRRRAEINRLLEENRTLKRELGQRKMDEGFLKDDDVKVKYYTGLPHLEVVMGVLACVGPYMTQRSKVLSPFQMLFLTLMRLRLNLPIQHVAHLFFVDRKTVSKTFRDTINVLHAHTSPLINWPGRDALRATMPHQFVEAFGKRVAVILDCLEISIQRPSSLKAQARSYSHYKHNTTMKFLVGITTQGSICFISKGWGGRVSDEHITDNCGILDKLSPGDLVLADRGFDVQDSVGLWCAEVKIPDLTKGRCQLDARDVESTRKIGHLRIHVGRVIGTVRNKYAILSAEAPFHMVLPCKDEDVTFLDKIVSVCCALTNMSPGVVL</sequence>
<comment type="cofactor">
    <cofactor evidence="1">
        <name>a divalent metal cation</name>
        <dbReference type="ChEBI" id="CHEBI:60240"/>
    </cofactor>
</comment>
<dbReference type="AlphaFoldDB" id="A0A3Q2QJ57"/>
<dbReference type="Ensembl" id="ENSFHET00000000290.1">
    <property type="protein sequence ID" value="ENSFHEP00000027376.1"/>
    <property type="gene ID" value="ENSFHEG00000010797.1"/>
</dbReference>